<dbReference type="Pfam" id="PF13532">
    <property type="entry name" value="2OG-FeII_Oxy_2"/>
    <property type="match status" value="1"/>
</dbReference>
<comment type="caution">
    <text evidence="7">The sequence shown here is derived from an EMBL/GenBank/DDBJ whole genome shotgun (WGS) entry which is preliminary data.</text>
</comment>
<gene>
    <name evidence="7" type="ORF">ABID43_000877</name>
</gene>
<dbReference type="GO" id="GO:0035516">
    <property type="term" value="F:broad specificity oxidative DNA demethylase activity"/>
    <property type="evidence" value="ECO:0007669"/>
    <property type="project" value="UniProtKB-EC"/>
</dbReference>
<sequence length="225" mass="23654">MASEDPAGIVLVPGLIHVPGYLDGAAQARLAAALDAALERAPAYTPCMPGTGRPFSVRMSNCGPLGWVSDRAGYRYQPHHPGTGRPWPPIPNVALAAWEALSGYPAPPEACLVNLYASDARMGLHQDRDEDDLDAPVVSLSLGATALFRYGGLARNHPTRSVRLRAGDALVIGGPARLIHHGVDRLIPEAPDLLHGGAGPAPMRTLPPGGRCNLTLRRVTRPSGA</sequence>
<dbReference type="PANTHER" id="PTHR16557">
    <property type="entry name" value="ALKYLATED DNA REPAIR PROTEIN ALKB-RELATED"/>
    <property type="match status" value="1"/>
</dbReference>
<evidence type="ECO:0000259" key="6">
    <source>
        <dbReference type="PROSITE" id="PS51471"/>
    </source>
</evidence>
<evidence type="ECO:0000256" key="3">
    <source>
        <dbReference type="ARBA" id="ARBA00022964"/>
    </source>
</evidence>
<keyword evidence="3" id="KW-0223">Dioxygenase</keyword>
<proteinExistence type="predicted"/>
<evidence type="ECO:0000256" key="2">
    <source>
        <dbReference type="ARBA" id="ARBA00022723"/>
    </source>
</evidence>
<protein>
    <submittedName>
        <fullName evidence="7">Alkylated DNA repair protein (DNA oxidative demethylase)</fullName>
        <ecNumber evidence="7">1.14.11.33</ecNumber>
    </submittedName>
</protein>
<keyword evidence="5" id="KW-0408">Iron</keyword>
<keyword evidence="8" id="KW-1185">Reference proteome</keyword>
<evidence type="ECO:0000256" key="1">
    <source>
        <dbReference type="ARBA" id="ARBA00001954"/>
    </source>
</evidence>
<reference evidence="7 8" key="1">
    <citation type="submission" date="2024-06" db="EMBL/GenBank/DDBJ databases">
        <title>Genomic Encyclopedia of Type Strains, Phase IV (KMG-IV): sequencing the most valuable type-strain genomes for metagenomic binning, comparative biology and taxonomic classification.</title>
        <authorList>
            <person name="Goeker M."/>
        </authorList>
    </citation>
    <scope>NUCLEOTIDE SEQUENCE [LARGE SCALE GENOMIC DNA]</scope>
    <source>
        <strain evidence="7 8">DSM 21331</strain>
    </source>
</reference>
<dbReference type="EMBL" id="JBEPMM010000001">
    <property type="protein sequence ID" value="MET3691358.1"/>
    <property type="molecule type" value="Genomic_DNA"/>
</dbReference>
<name>A0ABV2L0L1_9HYPH</name>
<comment type="cofactor">
    <cofactor evidence="1">
        <name>Fe(2+)</name>
        <dbReference type="ChEBI" id="CHEBI:29033"/>
    </cofactor>
</comment>
<dbReference type="RefSeq" id="WP_238280063.1">
    <property type="nucleotide sequence ID" value="NZ_BPQL01000074.1"/>
</dbReference>
<keyword evidence="4 7" id="KW-0560">Oxidoreductase</keyword>
<feature type="domain" description="Fe2OG dioxygenase" evidence="6">
    <location>
        <begin position="107"/>
        <end position="220"/>
    </location>
</feature>
<keyword evidence="2" id="KW-0479">Metal-binding</keyword>
<evidence type="ECO:0000256" key="4">
    <source>
        <dbReference type="ARBA" id="ARBA00023002"/>
    </source>
</evidence>
<dbReference type="SUPFAM" id="SSF51197">
    <property type="entry name" value="Clavaminate synthase-like"/>
    <property type="match status" value="1"/>
</dbReference>
<organism evidence="7 8">
    <name type="scientific">Methylobacterium goesingense</name>
    <dbReference type="NCBI Taxonomy" id="243690"/>
    <lineage>
        <taxon>Bacteria</taxon>
        <taxon>Pseudomonadati</taxon>
        <taxon>Pseudomonadota</taxon>
        <taxon>Alphaproteobacteria</taxon>
        <taxon>Hyphomicrobiales</taxon>
        <taxon>Methylobacteriaceae</taxon>
        <taxon>Methylobacterium</taxon>
    </lineage>
</organism>
<dbReference type="InterPro" id="IPR004574">
    <property type="entry name" value="Alkb"/>
</dbReference>
<accession>A0ABV2L0L1</accession>
<evidence type="ECO:0000313" key="7">
    <source>
        <dbReference type="EMBL" id="MET3691358.1"/>
    </source>
</evidence>
<dbReference type="EC" id="1.14.11.33" evidence="7"/>
<dbReference type="Proteomes" id="UP001549145">
    <property type="component" value="Unassembled WGS sequence"/>
</dbReference>
<evidence type="ECO:0000256" key="5">
    <source>
        <dbReference type="ARBA" id="ARBA00023004"/>
    </source>
</evidence>
<dbReference type="Gene3D" id="2.60.120.590">
    <property type="entry name" value="Alpha-ketoglutarate-dependent dioxygenase AlkB-like"/>
    <property type="match status" value="1"/>
</dbReference>
<dbReference type="InterPro" id="IPR005123">
    <property type="entry name" value="Oxoglu/Fe-dep_dioxygenase_dom"/>
</dbReference>
<dbReference type="InterPro" id="IPR027450">
    <property type="entry name" value="AlkB-like"/>
</dbReference>
<dbReference type="PROSITE" id="PS51471">
    <property type="entry name" value="FE2OG_OXY"/>
    <property type="match status" value="1"/>
</dbReference>
<dbReference type="InterPro" id="IPR037151">
    <property type="entry name" value="AlkB-like_sf"/>
</dbReference>
<dbReference type="PANTHER" id="PTHR16557:SF2">
    <property type="entry name" value="NUCLEIC ACID DIOXYGENASE ALKBH1"/>
    <property type="match status" value="1"/>
</dbReference>
<evidence type="ECO:0000313" key="8">
    <source>
        <dbReference type="Proteomes" id="UP001549145"/>
    </source>
</evidence>